<evidence type="ECO:0000256" key="1">
    <source>
        <dbReference type="SAM" id="Phobius"/>
    </source>
</evidence>
<gene>
    <name evidence="2" type="ORF">HDF17_001743</name>
</gene>
<keyword evidence="1" id="KW-0812">Transmembrane</keyword>
<organism evidence="2 3">
    <name type="scientific">Granulicella arctica</name>
    <dbReference type="NCBI Taxonomy" id="940613"/>
    <lineage>
        <taxon>Bacteria</taxon>
        <taxon>Pseudomonadati</taxon>
        <taxon>Acidobacteriota</taxon>
        <taxon>Terriglobia</taxon>
        <taxon>Terriglobales</taxon>
        <taxon>Acidobacteriaceae</taxon>
        <taxon>Granulicella</taxon>
    </lineage>
</organism>
<dbReference type="EMBL" id="JACCCW010000001">
    <property type="protein sequence ID" value="NYF79456.1"/>
    <property type="molecule type" value="Genomic_DNA"/>
</dbReference>
<keyword evidence="1" id="KW-1133">Transmembrane helix</keyword>
<feature type="transmembrane region" description="Helical" evidence="1">
    <location>
        <begin position="6"/>
        <end position="27"/>
    </location>
</feature>
<evidence type="ECO:0000313" key="2">
    <source>
        <dbReference type="EMBL" id="NYF79456.1"/>
    </source>
</evidence>
<dbReference type="AlphaFoldDB" id="A0A7Y9PGI2"/>
<keyword evidence="1" id="KW-0472">Membrane</keyword>
<name>A0A7Y9PGI2_9BACT</name>
<protein>
    <submittedName>
        <fullName evidence="2">Uncharacterized protein</fullName>
    </submittedName>
</protein>
<evidence type="ECO:0000313" key="3">
    <source>
        <dbReference type="Proteomes" id="UP000589520"/>
    </source>
</evidence>
<comment type="caution">
    <text evidence="2">The sequence shown here is derived from an EMBL/GenBank/DDBJ whole genome shotgun (WGS) entry which is preliminary data.</text>
</comment>
<sequence>MIVHWLPLWFLVFSLFLPRIALLIAWFDRDLVHFHLGTGLIPPLLALLVPRILILFLIYQDQGFSIWFLIHAVALLLVWGGGGHQVSRRGRQYDG</sequence>
<feature type="transmembrane region" description="Helical" evidence="1">
    <location>
        <begin position="64"/>
        <end position="82"/>
    </location>
</feature>
<accession>A0A7Y9PGI2</accession>
<dbReference type="Proteomes" id="UP000589520">
    <property type="component" value="Unassembled WGS sequence"/>
</dbReference>
<reference evidence="2 3" key="1">
    <citation type="submission" date="2020-07" db="EMBL/GenBank/DDBJ databases">
        <title>Genomic Encyclopedia of Type Strains, Phase IV (KMG-V): Genome sequencing to study the core and pangenomes of soil and plant-associated prokaryotes.</title>
        <authorList>
            <person name="Whitman W."/>
        </authorList>
    </citation>
    <scope>NUCLEOTIDE SEQUENCE [LARGE SCALE GENOMIC DNA]</scope>
    <source>
        <strain evidence="2 3">X4EP2</strain>
    </source>
</reference>
<keyword evidence="3" id="KW-1185">Reference proteome</keyword>
<dbReference type="RefSeq" id="WP_179489741.1">
    <property type="nucleotide sequence ID" value="NZ_JACCCW010000001.1"/>
</dbReference>
<proteinExistence type="predicted"/>
<feature type="transmembrane region" description="Helical" evidence="1">
    <location>
        <begin position="39"/>
        <end position="58"/>
    </location>
</feature>